<dbReference type="EMBL" id="JBAMMX010000002">
    <property type="protein sequence ID" value="KAK6946485.1"/>
    <property type="molecule type" value="Genomic_DNA"/>
</dbReference>
<accession>A0AAN8ZVA1</accession>
<dbReference type="AlphaFoldDB" id="A0AAN8ZVA1"/>
<dbReference type="PANTHER" id="PTHR46137:SF1">
    <property type="entry name" value="LRAT DOMAIN-CONTAINING PROTEIN"/>
    <property type="match status" value="1"/>
</dbReference>
<feature type="domain" description="LRAT" evidence="1">
    <location>
        <begin position="67"/>
        <end position="223"/>
    </location>
</feature>
<dbReference type="PROSITE" id="PS51934">
    <property type="entry name" value="LRAT"/>
    <property type="match status" value="1"/>
</dbReference>
<dbReference type="Gene3D" id="3.90.1720.10">
    <property type="entry name" value="endopeptidase domain like (from Nostoc punctiforme)"/>
    <property type="match status" value="1"/>
</dbReference>
<organism evidence="2 3">
    <name type="scientific">Dillenia turbinata</name>
    <dbReference type="NCBI Taxonomy" id="194707"/>
    <lineage>
        <taxon>Eukaryota</taxon>
        <taxon>Viridiplantae</taxon>
        <taxon>Streptophyta</taxon>
        <taxon>Embryophyta</taxon>
        <taxon>Tracheophyta</taxon>
        <taxon>Spermatophyta</taxon>
        <taxon>Magnoliopsida</taxon>
        <taxon>eudicotyledons</taxon>
        <taxon>Gunneridae</taxon>
        <taxon>Pentapetalae</taxon>
        <taxon>Dilleniales</taxon>
        <taxon>Dilleniaceae</taxon>
        <taxon>Dillenia</taxon>
    </lineage>
</organism>
<keyword evidence="3" id="KW-1185">Reference proteome</keyword>
<dbReference type="Proteomes" id="UP001370490">
    <property type="component" value="Unassembled WGS sequence"/>
</dbReference>
<comment type="caution">
    <text evidence="2">The sequence shown here is derived from an EMBL/GenBank/DDBJ whole genome shotgun (WGS) entry which is preliminary data.</text>
</comment>
<dbReference type="PANTHER" id="PTHR46137">
    <property type="entry name" value="OS05G0310600 PROTEIN"/>
    <property type="match status" value="1"/>
</dbReference>
<proteinExistence type="predicted"/>
<evidence type="ECO:0000259" key="1">
    <source>
        <dbReference type="PROSITE" id="PS51934"/>
    </source>
</evidence>
<evidence type="ECO:0000313" key="2">
    <source>
        <dbReference type="EMBL" id="KAK6946485.1"/>
    </source>
</evidence>
<dbReference type="Pfam" id="PF04970">
    <property type="entry name" value="LRAT"/>
    <property type="match status" value="1"/>
</dbReference>
<evidence type="ECO:0000313" key="3">
    <source>
        <dbReference type="Proteomes" id="UP001370490"/>
    </source>
</evidence>
<dbReference type="InterPro" id="IPR007053">
    <property type="entry name" value="LRAT_dom"/>
</dbReference>
<gene>
    <name evidence="2" type="ORF">RJ641_014029</name>
</gene>
<name>A0AAN8ZVA1_9MAGN</name>
<protein>
    <submittedName>
        <fullName evidence="2">LRAT domain</fullName>
    </submittedName>
</protein>
<reference evidence="2 3" key="1">
    <citation type="submission" date="2023-12" db="EMBL/GenBank/DDBJ databases">
        <title>A high-quality genome assembly for Dillenia turbinata (Dilleniales).</title>
        <authorList>
            <person name="Chanderbali A."/>
        </authorList>
    </citation>
    <scope>NUCLEOTIDE SEQUENCE [LARGE SCALE GENOMIC DNA]</scope>
    <source>
        <strain evidence="2">LSX21</strain>
        <tissue evidence="2">Leaf</tissue>
    </source>
</reference>
<sequence length="264" mass="29750">MRNIISALKQFGHCGKFNFHNSISCNQRFVIVQEVCRYSLVLRRTTEEVLDACIEAAVPSRAATASYLRHRVMDDLFEGIYMGEKEVKELGSSSSKPYETVIHYTRTEVGGKELSTSSSNSKPCRICNYKSNLQRGVVETCLNCFLLDGQKHIYLYEYGVSWSKELFSRGGTCSRVLSGPPSNVEDLASRLLMTTLFGRYHLLRNNCENFAHFCSTGSSRSLQVESLITSSGIFMEGKRNQALPQFLARYATTEVTFNVGWSSF</sequence>